<evidence type="ECO:0000256" key="3">
    <source>
        <dbReference type="ARBA" id="ARBA00022692"/>
    </source>
</evidence>
<evidence type="ECO:0000256" key="4">
    <source>
        <dbReference type="ARBA" id="ARBA00022989"/>
    </source>
</evidence>
<evidence type="ECO:0000256" key="6">
    <source>
        <dbReference type="ARBA" id="ARBA00023180"/>
    </source>
</evidence>
<keyword evidence="3 7" id="KW-0812">Transmembrane</keyword>
<evidence type="ECO:0000259" key="8">
    <source>
        <dbReference type="Pfam" id="PF23122"/>
    </source>
</evidence>
<reference evidence="9" key="1">
    <citation type="submission" date="2025-08" db="UniProtKB">
        <authorList>
            <consortium name="Ensembl"/>
        </authorList>
    </citation>
    <scope>IDENTIFICATION</scope>
</reference>
<dbReference type="InterPro" id="IPR024881">
    <property type="entry name" value="Tip"/>
</dbReference>
<evidence type="ECO:0000256" key="1">
    <source>
        <dbReference type="ARBA" id="ARBA00004479"/>
    </source>
</evidence>
<dbReference type="PANTHER" id="PTHR13412">
    <property type="entry name" value="T-CELL IMMUNOMODULATORY PROTEIN HOMOLOG"/>
    <property type="match status" value="1"/>
</dbReference>
<feature type="domain" description="T-cell immunomodulatory protein TIP C2" evidence="8">
    <location>
        <begin position="403"/>
        <end position="467"/>
    </location>
</feature>
<dbReference type="PANTHER" id="PTHR13412:SF0">
    <property type="entry name" value="T-CELL IMMUNOMODULATORY PROTEIN"/>
    <property type="match status" value="1"/>
</dbReference>
<dbReference type="InterPro" id="IPR028994">
    <property type="entry name" value="Integrin_alpha_N"/>
</dbReference>
<sequence>MLIEIWNSKKKEEQNESIAYVPGDESLYYTNIHPLVCDINNDGMPDMIAQVVTGDSNTVKRFLYINNKTGFKSILWDNMLHSFEYKEYKEISNPNSSAIVDIDGDCKADLVFTVYNNVVSGGNSKGVSNTNNEAVYLEIWLNKIINDKSVYINSNDYYKLPNNSLQVLFGDFNGDGSIDLVVPRCIKSSSCNYCCVSEDELYFIPNVQKKICDSTWKKVDETKCRPADKLCSESEYELIKNLNEQYVTTIDTNGLHLAGNADYPYYLSVGDVDNDGYLDLLIILKSGKGDKYVRIYKNERRSYNTEKNVEIREFFNYYDFITFNNAVVTDIYNAAFFDVYENGILDIIIFGKYQNVDKTTKYNAVSFIRNNETDSLFLKTTALNGICVRDCYKDKNKMNTKTFGNNAHGPTFKITVVDINGFKTSKIGTQKSQSAHLPLQLPYVIFGLSRTSNYVEEFYAGMPTHKKIILTCGFLLYQIHTLLLYLTHYIIQIIGKYNYLLVHQINSIQLFILLLFV</sequence>
<dbReference type="AlphaFoldDB" id="A0A8C9GVU4"/>
<accession>A0A8C9GVU4</accession>
<dbReference type="InterPro" id="IPR057089">
    <property type="entry name" value="C2_TIP"/>
</dbReference>
<dbReference type="Pfam" id="PF23122">
    <property type="entry name" value="C2_ITFG1"/>
    <property type="match status" value="1"/>
</dbReference>
<dbReference type="Ensembl" id="ENSPTET00000014197.1">
    <property type="protein sequence ID" value="ENSPTEP00000009344.1"/>
    <property type="gene ID" value="ENSPTEG00000010596.1"/>
</dbReference>
<reference evidence="9" key="2">
    <citation type="submission" date="2025-09" db="UniProtKB">
        <authorList>
            <consortium name="Ensembl"/>
        </authorList>
    </citation>
    <scope>IDENTIFICATION</scope>
</reference>
<comment type="similarity">
    <text evidence="2">Belongs to the TIP family.</text>
</comment>
<dbReference type="SUPFAM" id="SSF69318">
    <property type="entry name" value="Integrin alpha N-terminal domain"/>
    <property type="match status" value="1"/>
</dbReference>
<dbReference type="Gene3D" id="2.130.10.130">
    <property type="entry name" value="Integrin alpha, N-terminal"/>
    <property type="match status" value="1"/>
</dbReference>
<feature type="transmembrane region" description="Helical" evidence="7">
    <location>
        <begin position="497"/>
        <end position="516"/>
    </location>
</feature>
<proteinExistence type="inferred from homology"/>
<protein>
    <recommendedName>
        <fullName evidence="8">T-cell immunomodulatory protein TIP C2 domain-containing protein</fullName>
    </recommendedName>
</protein>
<dbReference type="Proteomes" id="UP000694416">
    <property type="component" value="Unplaced"/>
</dbReference>
<evidence type="ECO:0000256" key="2">
    <source>
        <dbReference type="ARBA" id="ARBA00006496"/>
    </source>
</evidence>
<organism evidence="9 10">
    <name type="scientific">Piliocolobus tephrosceles</name>
    <name type="common">Ugandan red Colobus</name>
    <dbReference type="NCBI Taxonomy" id="591936"/>
    <lineage>
        <taxon>Eukaryota</taxon>
        <taxon>Metazoa</taxon>
        <taxon>Chordata</taxon>
        <taxon>Craniata</taxon>
        <taxon>Vertebrata</taxon>
        <taxon>Euteleostomi</taxon>
        <taxon>Mammalia</taxon>
        <taxon>Eutheria</taxon>
        <taxon>Euarchontoglires</taxon>
        <taxon>Primates</taxon>
        <taxon>Haplorrhini</taxon>
        <taxon>Catarrhini</taxon>
        <taxon>Cercopithecidae</taxon>
        <taxon>Colobinae</taxon>
        <taxon>Piliocolobus</taxon>
    </lineage>
</organism>
<evidence type="ECO:0000313" key="9">
    <source>
        <dbReference type="Ensembl" id="ENSPTEP00000009344.1"/>
    </source>
</evidence>
<dbReference type="GO" id="GO:0005886">
    <property type="term" value="C:plasma membrane"/>
    <property type="evidence" value="ECO:0007669"/>
    <property type="project" value="TreeGrafter"/>
</dbReference>
<keyword evidence="4 7" id="KW-1133">Transmembrane helix</keyword>
<feature type="transmembrane region" description="Helical" evidence="7">
    <location>
        <begin position="468"/>
        <end position="491"/>
    </location>
</feature>
<comment type="subcellular location">
    <subcellularLocation>
        <location evidence="1">Membrane</location>
        <topology evidence="1">Single-pass type I membrane protein</topology>
    </subcellularLocation>
</comment>
<evidence type="ECO:0000313" key="10">
    <source>
        <dbReference type="Proteomes" id="UP000694416"/>
    </source>
</evidence>
<keyword evidence="5 7" id="KW-0472">Membrane</keyword>
<keyword evidence="6" id="KW-0325">Glycoprotein</keyword>
<name>A0A8C9GVU4_9PRIM</name>
<evidence type="ECO:0000256" key="7">
    <source>
        <dbReference type="SAM" id="Phobius"/>
    </source>
</evidence>
<evidence type="ECO:0000256" key="5">
    <source>
        <dbReference type="ARBA" id="ARBA00023136"/>
    </source>
</evidence>
<keyword evidence="10" id="KW-1185">Reference proteome</keyword>